<evidence type="ECO:0000313" key="3">
    <source>
        <dbReference type="Proteomes" id="UP000030755"/>
    </source>
</evidence>
<reference evidence="2 3" key="1">
    <citation type="journal article" date="2013" name="Curr. Biol.">
        <title>Shared signatures of parasitism and phylogenomics unite Cryptomycota and microsporidia.</title>
        <authorList>
            <person name="James T.Y."/>
            <person name="Pelin A."/>
            <person name="Bonen L."/>
            <person name="Ahrendt S."/>
            <person name="Sain D."/>
            <person name="Corradi N."/>
            <person name="Stajich J.E."/>
        </authorList>
    </citation>
    <scope>NUCLEOTIDE SEQUENCE [LARGE SCALE GENOMIC DNA]</scope>
    <source>
        <strain evidence="2 3">CSF55</strain>
    </source>
</reference>
<dbReference type="PANTHER" id="PTHR23274">
    <property type="entry name" value="DNA HELICASE-RELATED"/>
    <property type="match status" value="1"/>
</dbReference>
<accession>A0A075AYZ0</accession>
<proteinExistence type="predicted"/>
<dbReference type="AlphaFoldDB" id="A0A075AYZ0"/>
<dbReference type="OrthoDB" id="2325450at2759"/>
<dbReference type="STRING" id="988480.A0A075AYZ0"/>
<evidence type="ECO:0000313" key="2">
    <source>
        <dbReference type="EMBL" id="EPZ33769.1"/>
    </source>
</evidence>
<organism evidence="2 3">
    <name type="scientific">Rozella allomycis (strain CSF55)</name>
    <dbReference type="NCBI Taxonomy" id="988480"/>
    <lineage>
        <taxon>Eukaryota</taxon>
        <taxon>Fungi</taxon>
        <taxon>Fungi incertae sedis</taxon>
        <taxon>Cryptomycota</taxon>
        <taxon>Cryptomycota incertae sedis</taxon>
        <taxon>Rozella</taxon>
    </lineage>
</organism>
<evidence type="ECO:0008006" key="4">
    <source>
        <dbReference type="Google" id="ProtNLM"/>
    </source>
</evidence>
<evidence type="ECO:0000256" key="1">
    <source>
        <dbReference type="SAM" id="MobiDB-lite"/>
    </source>
</evidence>
<dbReference type="Proteomes" id="UP000030755">
    <property type="component" value="Unassembled WGS sequence"/>
</dbReference>
<dbReference type="PANTHER" id="PTHR23274:SF11">
    <property type="entry name" value="ATP-DEPENDENT DNA HELICASE PIF1"/>
    <property type="match status" value="1"/>
</dbReference>
<sequence length="476" mass="53938">MDILKEKKTKERDKDTMEGQTSTSVVNIKDAFKQKDAVVNDADVYCSPEIRGKLLIFGANIRIIGTLQQKKIRSLELVVPTPDQKLRISVVISDLTSHFYDKCDEGDTIVTAGELRVSGEKRYLVCSTIGVAAINASFGSHADTKLNDLSDIKTSYFGGYPLVMVGDFRQLGPPSGNGKCLMYNKQLILQSKSYLLTKCFRGLNDAHFYSLLQDNLFRASIDHRLVVALQTLCQHEKFKNAPTLTSLKKTVEAENDKYIQNRMGHIVSDIYFAMDYLPNVEAENDKYIQNRRGHIVSDIYFAMDYLPNGIQSQSNIYWPQTATQLPNCLKLTIGIQVMFTVNVDHTIRNGIFGYVVTLNKDLIQIIVPGLGKVNVTRLMKTVSHSGHYRIQFPIMVCTFMTIHKSMGLNLPKVNLYLVNLFEPGQLLVALSRCRSRNDICVLDCNLEFGKLTLRPKDDIIIHMYRILFPGHNFVWM</sequence>
<feature type="compositionally biased region" description="Basic and acidic residues" evidence="1">
    <location>
        <begin position="1"/>
        <end position="17"/>
    </location>
</feature>
<feature type="region of interest" description="Disordered" evidence="1">
    <location>
        <begin position="1"/>
        <end position="20"/>
    </location>
</feature>
<dbReference type="SUPFAM" id="SSF52540">
    <property type="entry name" value="P-loop containing nucleoside triphosphate hydrolases"/>
    <property type="match status" value="1"/>
</dbReference>
<dbReference type="InterPro" id="IPR027417">
    <property type="entry name" value="P-loop_NTPase"/>
</dbReference>
<dbReference type="HOGENOM" id="CLU_573845_0_0_1"/>
<name>A0A075AYZ0_ROZAC</name>
<gene>
    <name evidence="2" type="ORF">O9G_005252</name>
</gene>
<keyword evidence="3" id="KW-1185">Reference proteome</keyword>
<protein>
    <recommendedName>
        <fullName evidence="4">ATP-dependent DNA helicase</fullName>
    </recommendedName>
</protein>
<dbReference type="EMBL" id="KE561042">
    <property type="protein sequence ID" value="EPZ33769.1"/>
    <property type="molecule type" value="Genomic_DNA"/>
</dbReference>